<dbReference type="Proteomes" id="UP000765507">
    <property type="component" value="Unassembled WGS sequence"/>
</dbReference>
<dbReference type="PROSITE" id="PS00678">
    <property type="entry name" value="WD_REPEATS_1"/>
    <property type="match status" value="1"/>
</dbReference>
<evidence type="ECO:0000256" key="13">
    <source>
        <dbReference type="PROSITE-ProRule" id="PRU00221"/>
    </source>
</evidence>
<dbReference type="EMBL" id="JAHGAV010000240">
    <property type="protein sequence ID" value="KAG6927848.1"/>
    <property type="molecule type" value="Genomic_DNA"/>
</dbReference>
<comment type="function">
    <text evidence="9">May play a role in regulating epithelial homeostasis in an ATG16L1-dependent manner.</text>
</comment>
<feature type="repeat" description="WD" evidence="13">
    <location>
        <begin position="405"/>
        <end position="446"/>
    </location>
</feature>
<evidence type="ECO:0000256" key="4">
    <source>
        <dbReference type="ARBA" id="ARBA00022490"/>
    </source>
</evidence>
<dbReference type="GO" id="GO:0000045">
    <property type="term" value="P:autophagosome assembly"/>
    <property type="evidence" value="ECO:0007669"/>
    <property type="project" value="InterPro"/>
</dbReference>
<dbReference type="SMART" id="SM00320">
    <property type="entry name" value="WD40"/>
    <property type="match status" value="7"/>
</dbReference>
<dbReference type="PROSITE" id="PS50082">
    <property type="entry name" value="WD_REPEATS_2"/>
    <property type="match status" value="4"/>
</dbReference>
<evidence type="ECO:0000256" key="10">
    <source>
        <dbReference type="ARBA" id="ARBA00068248"/>
    </source>
</evidence>
<evidence type="ECO:0000259" key="16">
    <source>
        <dbReference type="Pfam" id="PF08614"/>
    </source>
</evidence>
<evidence type="ECO:0000256" key="12">
    <source>
        <dbReference type="ARBA" id="ARBA00082487"/>
    </source>
</evidence>
<feature type="repeat" description="WD" evidence="13">
    <location>
        <begin position="361"/>
        <end position="402"/>
    </location>
</feature>
<protein>
    <recommendedName>
        <fullName evidence="10">Protein Atg16l2</fullName>
    </recommendedName>
    <alternativeName>
        <fullName evidence="11">APG16-like 2</fullName>
    </alternativeName>
    <alternativeName>
        <fullName evidence="12">Autophagy-related protein 16-2</fullName>
    </alternativeName>
</protein>
<evidence type="ECO:0000256" key="2">
    <source>
        <dbReference type="ARBA" id="ARBA00009271"/>
    </source>
</evidence>
<dbReference type="FunFam" id="2.130.10.10:FF:000199">
    <property type="entry name" value="autophagy-related protein 16-2 isoform X1"/>
    <property type="match status" value="1"/>
</dbReference>
<dbReference type="InterPro" id="IPR019775">
    <property type="entry name" value="WD40_repeat_CS"/>
</dbReference>
<keyword evidence="5 13" id="KW-0853">WD repeat</keyword>
<dbReference type="GO" id="GO:0034274">
    <property type="term" value="C:Atg12-Atg5-Atg16 complex"/>
    <property type="evidence" value="ECO:0007669"/>
    <property type="project" value="UniProtKB-ARBA"/>
</dbReference>
<evidence type="ECO:0000256" key="8">
    <source>
        <dbReference type="ARBA" id="ARBA00023054"/>
    </source>
</evidence>
<dbReference type="PRINTS" id="PR00320">
    <property type="entry name" value="GPROTEINBRPT"/>
</dbReference>
<dbReference type="Gene3D" id="2.130.10.10">
    <property type="entry name" value="YVTN repeat-like/Quinoprotein amine dehydrogenase"/>
    <property type="match status" value="1"/>
</dbReference>
<keyword evidence="3" id="KW-0813">Transport</keyword>
<comment type="subcellular location">
    <subcellularLocation>
        <location evidence="1">Cytoplasm</location>
        <location evidence="1">Cytosol</location>
    </subcellularLocation>
</comment>
<evidence type="ECO:0000256" key="6">
    <source>
        <dbReference type="ARBA" id="ARBA00022737"/>
    </source>
</evidence>
<evidence type="ECO:0000313" key="18">
    <source>
        <dbReference type="Proteomes" id="UP000765507"/>
    </source>
</evidence>
<evidence type="ECO:0000256" key="3">
    <source>
        <dbReference type="ARBA" id="ARBA00022448"/>
    </source>
</evidence>
<evidence type="ECO:0000256" key="11">
    <source>
        <dbReference type="ARBA" id="ARBA00076331"/>
    </source>
</evidence>
<dbReference type="OrthoDB" id="6262491at2759"/>
<sequence>GLRALGARPSPGLPPLMTSGGFPPRAAAARQPSAAAMAEAAGSGGGGRSWKRHIVRQLQLRDRAQSGRFLDVVQAYTKLLEKSSLLVHFTEKLQAESFDPQAPRSGRETNGSLLEPGLGPTEVLQTLKIKYQGQIAEMKDVSGELAYRIIELSKLLKAKECKLQEQKTRLASLSGRISELEAEHLQLKGRAEALGSGNCARKAEYDALRERYRVQEGELRRAAEQEQELIESLVRKKVEAAEHQNKKNERVKQSRLSRELKKATKRTVCIDVESDAVKPAEVKVPVRELVELEGGEKLRKRPFRSASATSMTLARCVDVFKGLLDFRLKRGNSISSGSEVRYRSMPVCLVTCLPSQVSDVQEAHLSEVNAVKFSPSSGVLATGGADSLIRLWNVAGGRLESLQTLEGTNGSITSIEFDPSGCQILAASYNNAAQLWHIGDCKSKETLTGHADKVTAAKFRSTRHQAVTGSRDRTVKEWDLGKGACCRTINVLSYCNDVVCCDNVIVSGHHDKKIRFWDSRGPRCTEVIPVEGKVTSLHISQDQMHLLSCSRDNTLKVIDLKMNNVRQVFRADGFKCGSDWTKAIFSPDKSYALVGSSDGCLYLWNMESGKLETILSGEHRASVNAVAWCFSGQCVVSVDQAKKVVLWK</sequence>
<keyword evidence="6" id="KW-0677">Repeat</keyword>
<evidence type="ECO:0000256" key="1">
    <source>
        <dbReference type="ARBA" id="ARBA00004514"/>
    </source>
</evidence>
<organism evidence="17 18">
    <name type="scientific">Chelydra serpentina</name>
    <name type="common">Snapping turtle</name>
    <name type="synonym">Testudo serpentina</name>
    <dbReference type="NCBI Taxonomy" id="8475"/>
    <lineage>
        <taxon>Eukaryota</taxon>
        <taxon>Metazoa</taxon>
        <taxon>Chordata</taxon>
        <taxon>Craniata</taxon>
        <taxon>Vertebrata</taxon>
        <taxon>Euteleostomi</taxon>
        <taxon>Archelosauria</taxon>
        <taxon>Testudinata</taxon>
        <taxon>Testudines</taxon>
        <taxon>Cryptodira</taxon>
        <taxon>Durocryptodira</taxon>
        <taxon>Americhelydia</taxon>
        <taxon>Chelydroidea</taxon>
        <taxon>Chelydridae</taxon>
        <taxon>Chelydra</taxon>
    </lineage>
</organism>
<dbReference type="InterPro" id="IPR013923">
    <property type="entry name" value="Autophagy-rel_prot_16_dom"/>
</dbReference>
<evidence type="ECO:0000313" key="17">
    <source>
        <dbReference type="EMBL" id="KAG6927848.1"/>
    </source>
</evidence>
<evidence type="ECO:0000256" key="9">
    <source>
        <dbReference type="ARBA" id="ARBA00053879"/>
    </source>
</evidence>
<dbReference type="InterPro" id="IPR045160">
    <property type="entry name" value="ATG16"/>
</dbReference>
<dbReference type="Pfam" id="PF00400">
    <property type="entry name" value="WD40"/>
    <property type="match status" value="6"/>
</dbReference>
<gene>
    <name evidence="17" type="primary">atg16l2</name>
    <name evidence="17" type="ORF">G0U57_009252</name>
</gene>
<feature type="compositionally biased region" description="Low complexity" evidence="15">
    <location>
        <begin position="19"/>
        <end position="41"/>
    </location>
</feature>
<dbReference type="InterPro" id="IPR001680">
    <property type="entry name" value="WD40_rpt"/>
</dbReference>
<dbReference type="InterPro" id="IPR015943">
    <property type="entry name" value="WD40/YVTN_repeat-like_dom_sf"/>
</dbReference>
<dbReference type="PROSITE" id="PS50294">
    <property type="entry name" value="WD_REPEATS_REGION"/>
    <property type="match status" value="2"/>
</dbReference>
<reference evidence="17 18" key="1">
    <citation type="journal article" date="2020" name="G3 (Bethesda)">
        <title>Draft Genome of the Common Snapping Turtle, Chelydra serpentina, a Model for Phenotypic Plasticity in Reptiles.</title>
        <authorList>
            <person name="Das D."/>
            <person name="Singh S.K."/>
            <person name="Bierstedt J."/>
            <person name="Erickson A."/>
            <person name="Galli G.L.J."/>
            <person name="Crossley D.A. 2nd"/>
            <person name="Rhen T."/>
        </authorList>
    </citation>
    <scope>NUCLEOTIDE SEQUENCE [LARGE SCALE GENOMIC DNA]</scope>
    <source>
        <strain evidence="17">KW</strain>
    </source>
</reference>
<accession>A0A8T1SG64</accession>
<dbReference type="GO" id="GO:0015031">
    <property type="term" value="P:protein transport"/>
    <property type="evidence" value="ECO:0007669"/>
    <property type="project" value="UniProtKB-KW"/>
</dbReference>
<feature type="region of interest" description="Disordered" evidence="15">
    <location>
        <begin position="97"/>
        <end position="117"/>
    </location>
</feature>
<feature type="repeat" description="WD" evidence="13">
    <location>
        <begin position="585"/>
        <end position="614"/>
    </location>
</feature>
<dbReference type="Pfam" id="PF08614">
    <property type="entry name" value="ATG16"/>
    <property type="match status" value="1"/>
</dbReference>
<dbReference type="GO" id="GO:0005829">
    <property type="term" value="C:cytosol"/>
    <property type="evidence" value="ECO:0007669"/>
    <property type="project" value="UniProtKB-SubCell"/>
</dbReference>
<keyword evidence="4" id="KW-0963">Cytoplasm</keyword>
<feature type="non-terminal residue" evidence="17">
    <location>
        <position position="1"/>
    </location>
</feature>
<evidence type="ECO:0000256" key="15">
    <source>
        <dbReference type="SAM" id="MobiDB-lite"/>
    </source>
</evidence>
<dbReference type="PANTHER" id="PTHR19878:SF7">
    <property type="entry name" value="PROTEIN ATG16L2"/>
    <property type="match status" value="1"/>
</dbReference>
<dbReference type="InterPro" id="IPR036322">
    <property type="entry name" value="WD40_repeat_dom_sf"/>
</dbReference>
<dbReference type="InterPro" id="IPR020472">
    <property type="entry name" value="WD40_PAC1"/>
</dbReference>
<dbReference type="CDD" id="cd00200">
    <property type="entry name" value="WD40"/>
    <property type="match status" value="1"/>
</dbReference>
<feature type="repeat" description="WD" evidence="13">
    <location>
        <begin position="447"/>
        <end position="488"/>
    </location>
</feature>
<evidence type="ECO:0000256" key="5">
    <source>
        <dbReference type="ARBA" id="ARBA00022574"/>
    </source>
</evidence>
<comment type="similarity">
    <text evidence="2">Belongs to the WD repeat ATG16 family.</text>
</comment>
<feature type="coiled-coil region" evidence="14">
    <location>
        <begin position="149"/>
        <end position="266"/>
    </location>
</feature>
<proteinExistence type="inferred from homology"/>
<keyword evidence="18" id="KW-1185">Reference proteome</keyword>
<keyword evidence="8 14" id="KW-0175">Coiled coil</keyword>
<evidence type="ECO:0000256" key="7">
    <source>
        <dbReference type="ARBA" id="ARBA00022927"/>
    </source>
</evidence>
<dbReference type="SUPFAM" id="SSF50978">
    <property type="entry name" value="WD40 repeat-like"/>
    <property type="match status" value="1"/>
</dbReference>
<dbReference type="AlphaFoldDB" id="A0A8T1SG64"/>
<feature type="region of interest" description="Disordered" evidence="15">
    <location>
        <begin position="1"/>
        <end position="49"/>
    </location>
</feature>
<evidence type="ECO:0000256" key="14">
    <source>
        <dbReference type="SAM" id="Coils"/>
    </source>
</evidence>
<dbReference type="PANTHER" id="PTHR19878">
    <property type="entry name" value="AUTOPHAGY PROTEIN 16-LIKE"/>
    <property type="match status" value="1"/>
</dbReference>
<name>A0A8T1SG64_CHESE</name>
<feature type="domain" description="Autophagy-related protein 16" evidence="16">
    <location>
        <begin position="53"/>
        <end position="245"/>
    </location>
</feature>
<keyword evidence="7" id="KW-0653">Protein transport</keyword>
<comment type="caution">
    <text evidence="17">The sequence shown here is derived from an EMBL/GenBank/DDBJ whole genome shotgun (WGS) entry which is preliminary data.</text>
</comment>